<comment type="caution">
    <text evidence="1">The sequence shown here is derived from an EMBL/GenBank/DDBJ whole genome shotgun (WGS) entry which is preliminary data.</text>
</comment>
<reference evidence="1 2" key="1">
    <citation type="journal article" date="2019" name="bioRxiv">
        <title>Genomics, evolutionary history and diagnostics of the Alternaria alternata species group including apple and Asian pear pathotypes.</title>
        <authorList>
            <person name="Armitage A.D."/>
            <person name="Cockerton H.M."/>
            <person name="Sreenivasaprasad S."/>
            <person name="Woodhall J.W."/>
            <person name="Lane C.R."/>
            <person name="Harrison R.J."/>
            <person name="Clarkson J.P."/>
        </authorList>
    </citation>
    <scope>NUCLEOTIDE SEQUENCE [LARGE SCALE GENOMIC DNA]</scope>
    <source>
        <strain evidence="1 2">FERA 650</strain>
    </source>
</reference>
<keyword evidence="2" id="KW-1185">Reference proteome</keyword>
<name>A0ACB6FEP9_9PLEO</name>
<proteinExistence type="predicted"/>
<protein>
    <submittedName>
        <fullName evidence="1">Uncharacterized protein</fullName>
    </submittedName>
</protein>
<gene>
    <name evidence="1" type="ORF">AG0111_0g9132</name>
</gene>
<sequence length="560" mass="63941">MTSEDDSSISEYCYGYTNKALEPSYTQDDEDMWFLHDAKQVFEELAPADDNFSEDNSTHTADLAEHDSTAFFDRDQMRLHHPDDPWSAWNPNCISVGGELSYVYRAGVEIPAAAGNYCDRDVFRFSESVKSKSTFYTAPSELGSAAVRKHKPRLEKDSEYAQILAKKNVWPVDTSIEQDWSGRGQHVEFQEHEGEVVDEILQVQDVIGRTNSAIVESVKCRRILLARKTIVCRRRIKKEEVIDEFAILNRLTHSHVVRVIGTYTLGREMSILMYPVAEFDLQDVLYAFEFSEVEESKNNKESEEEDSMIADMAYSALGYFACLSNALDHIHHKLVKHMDIKPRNILVRTVINSSPELQKREYKVYFTDFGISRSYQNSEDVETDGLTNFTRKYAAPEVISQKSRGFQADIFSLGCVFLEIFAYLFDYFGRGKNETHTPARQDIQKILATNTSGLSSYYANITPLERYIISNEWTLFLKQHSILSARLPPETVTLVRQMFSLDPKLRPTAKQLVAQFGVSLCCVLGCETLEATSKEHQDTIPEIQYARAGAWVESRYTIAS</sequence>
<accession>A0ACB6FEP9</accession>
<evidence type="ECO:0000313" key="1">
    <source>
        <dbReference type="EMBL" id="KAB2102803.1"/>
    </source>
</evidence>
<organism evidence="1 2">
    <name type="scientific">Alternaria gaisen</name>
    <dbReference type="NCBI Taxonomy" id="167740"/>
    <lineage>
        <taxon>Eukaryota</taxon>
        <taxon>Fungi</taxon>
        <taxon>Dikarya</taxon>
        <taxon>Ascomycota</taxon>
        <taxon>Pezizomycotina</taxon>
        <taxon>Dothideomycetes</taxon>
        <taxon>Pleosporomycetidae</taxon>
        <taxon>Pleosporales</taxon>
        <taxon>Pleosporineae</taxon>
        <taxon>Pleosporaceae</taxon>
        <taxon>Alternaria</taxon>
        <taxon>Alternaria sect. Alternaria</taxon>
    </lineage>
</organism>
<evidence type="ECO:0000313" key="2">
    <source>
        <dbReference type="Proteomes" id="UP000293547"/>
    </source>
</evidence>
<dbReference type="Proteomes" id="UP000293547">
    <property type="component" value="Unassembled WGS sequence"/>
</dbReference>
<dbReference type="EMBL" id="PDWZ02000009">
    <property type="protein sequence ID" value="KAB2102803.1"/>
    <property type="molecule type" value="Genomic_DNA"/>
</dbReference>